<evidence type="ECO:0000313" key="2">
    <source>
        <dbReference type="EMBL" id="GFE16352.1"/>
    </source>
</evidence>
<dbReference type="EMBL" id="BLIO01000001">
    <property type="protein sequence ID" value="GFE16352.1"/>
    <property type="molecule type" value="Genomic_DNA"/>
</dbReference>
<evidence type="ECO:0000256" key="1">
    <source>
        <dbReference type="SAM" id="MobiDB-lite"/>
    </source>
</evidence>
<proteinExistence type="predicted"/>
<sequence length="102" mass="11160">MRPARRGMSCGPLSSFGTRTFLSGKYQVLSREESSPTMSSAKPDRARFNEPAEQHRRREASATGTTGQRGCGGGKHYGYLWLRCFTAAQSSQTALGESLRAQ</sequence>
<keyword evidence="3" id="KW-1185">Reference proteome</keyword>
<protein>
    <submittedName>
        <fullName evidence="2">Uncharacterized protein</fullName>
    </submittedName>
</protein>
<organism evidence="2 3">
    <name type="scientific">Streptomyces glebosus</name>
    <dbReference type="NCBI Taxonomy" id="249580"/>
    <lineage>
        <taxon>Bacteria</taxon>
        <taxon>Bacillati</taxon>
        <taxon>Actinomycetota</taxon>
        <taxon>Actinomycetes</taxon>
        <taxon>Kitasatosporales</taxon>
        <taxon>Streptomycetaceae</taxon>
        <taxon>Streptomyces</taxon>
    </lineage>
</organism>
<name>A0A640SZR0_9ACTN</name>
<feature type="region of interest" description="Disordered" evidence="1">
    <location>
        <begin position="27"/>
        <end position="72"/>
    </location>
</feature>
<dbReference type="Proteomes" id="UP000430079">
    <property type="component" value="Unassembled WGS sequence"/>
</dbReference>
<evidence type="ECO:0000313" key="3">
    <source>
        <dbReference type="Proteomes" id="UP000430079"/>
    </source>
</evidence>
<feature type="compositionally biased region" description="Basic and acidic residues" evidence="1">
    <location>
        <begin position="42"/>
        <end position="60"/>
    </location>
</feature>
<reference evidence="2 3" key="1">
    <citation type="submission" date="2019-12" db="EMBL/GenBank/DDBJ databases">
        <title>Whole genome shotgun sequence of Streptomyces hygroscopicus subsp. glebosus NBRC 13786.</title>
        <authorList>
            <person name="Ichikawa N."/>
            <person name="Kimura A."/>
            <person name="Kitahashi Y."/>
            <person name="Komaki H."/>
            <person name="Tamura T."/>
        </authorList>
    </citation>
    <scope>NUCLEOTIDE SEQUENCE [LARGE SCALE GENOMIC DNA]</scope>
    <source>
        <strain evidence="2 3">NBRC 13786</strain>
    </source>
</reference>
<gene>
    <name evidence="2" type="ORF">Sgleb_43990</name>
</gene>
<comment type="caution">
    <text evidence="2">The sequence shown here is derived from an EMBL/GenBank/DDBJ whole genome shotgun (WGS) entry which is preliminary data.</text>
</comment>
<dbReference type="AlphaFoldDB" id="A0A640SZR0"/>
<accession>A0A640SZR0</accession>